<dbReference type="RefSeq" id="WP_382226325.1">
    <property type="nucleotide sequence ID" value="NZ_JBHTCA010000019.1"/>
</dbReference>
<reference evidence="3" key="1">
    <citation type="journal article" date="2019" name="Int. J. Syst. Evol. Microbiol.">
        <title>The Global Catalogue of Microorganisms (GCM) 10K type strain sequencing project: providing services to taxonomists for standard genome sequencing and annotation.</title>
        <authorList>
            <consortium name="The Broad Institute Genomics Platform"/>
            <consortium name="The Broad Institute Genome Sequencing Center for Infectious Disease"/>
            <person name="Wu L."/>
            <person name="Ma J."/>
        </authorList>
    </citation>
    <scope>NUCLEOTIDE SEQUENCE [LARGE SCALE GENOMIC DNA]</scope>
    <source>
        <strain evidence="3">CGMCC 1.12371</strain>
    </source>
</reference>
<evidence type="ECO:0000313" key="2">
    <source>
        <dbReference type="EMBL" id="MFC7410785.1"/>
    </source>
</evidence>
<dbReference type="Proteomes" id="UP001596501">
    <property type="component" value="Unassembled WGS sequence"/>
</dbReference>
<dbReference type="EC" id="3.4.11.-" evidence="2"/>
<comment type="caution">
    <text evidence="2">The sequence shown here is derived from an EMBL/GenBank/DDBJ whole genome shotgun (WGS) entry which is preliminary data.</text>
</comment>
<keyword evidence="2" id="KW-0378">Hydrolase</keyword>
<keyword evidence="1" id="KW-0732">Signal</keyword>
<dbReference type="PIRSF" id="PIRSF029285">
    <property type="entry name" value="Aminopept"/>
    <property type="match status" value="1"/>
</dbReference>
<organism evidence="2 3">
    <name type="scientific">Hydrogenophaga atypica</name>
    <dbReference type="NCBI Taxonomy" id="249409"/>
    <lineage>
        <taxon>Bacteria</taxon>
        <taxon>Pseudomonadati</taxon>
        <taxon>Pseudomonadota</taxon>
        <taxon>Betaproteobacteria</taxon>
        <taxon>Burkholderiales</taxon>
        <taxon>Comamonadaceae</taxon>
        <taxon>Hydrogenophaga</taxon>
    </lineage>
</organism>
<keyword evidence="2" id="KW-0645">Protease</keyword>
<feature type="signal peptide" evidence="1">
    <location>
        <begin position="1"/>
        <end position="20"/>
    </location>
</feature>
<dbReference type="Pfam" id="PF10023">
    <property type="entry name" value="Aminopep"/>
    <property type="match status" value="1"/>
</dbReference>
<name>A0ABW2QN00_9BURK</name>
<dbReference type="GO" id="GO:0004177">
    <property type="term" value="F:aminopeptidase activity"/>
    <property type="evidence" value="ECO:0007669"/>
    <property type="project" value="UniProtKB-KW"/>
</dbReference>
<keyword evidence="2" id="KW-0031">Aminopeptidase</keyword>
<protein>
    <submittedName>
        <fullName evidence="2">Aminopeptidase</fullName>
        <ecNumber evidence="2">3.4.11.-</ecNumber>
    </submittedName>
</protein>
<gene>
    <name evidence="2" type="ORF">ACFQPB_18160</name>
</gene>
<proteinExistence type="predicted"/>
<evidence type="ECO:0000313" key="3">
    <source>
        <dbReference type="Proteomes" id="UP001596501"/>
    </source>
</evidence>
<keyword evidence="3" id="KW-1185">Reference proteome</keyword>
<sequence length="351" mass="39533">MRRVWLALCALLLVGCSATLDPGYYWQSVSGHLQMVRAARSVDDWLADAQTSAALRLKLQQAQHLRRFAVTELGLPDNASYTRYADLKRRAAVWNVVAAPDDALQLKQWCFLALGCVGYRGYFDEAEARAFADAVRQAEPALELGVYPVPAYSTLGWTNWMGGDPLLSTFIGYPEGELARLIFHELAHQVVYVRDDTVFNESFATAVERLGGARWQATASEAARTDYARFDERRQQFRALARQTRDALRVAYALPDRTQRLTAKHAAMAGFRSGYDALKVHWNGFAGYDAWALQANNALFAAQAAYDELVPAFEALFEREGRDFARFYDAVRVLARLPKDERRSALLAQRF</sequence>
<dbReference type="EMBL" id="JBHTCA010000019">
    <property type="protein sequence ID" value="MFC7410785.1"/>
    <property type="molecule type" value="Genomic_DNA"/>
</dbReference>
<feature type="chain" id="PRO_5046125439" evidence="1">
    <location>
        <begin position="21"/>
        <end position="351"/>
    </location>
</feature>
<dbReference type="InterPro" id="IPR014553">
    <property type="entry name" value="Aminopept"/>
</dbReference>
<accession>A0ABW2QN00</accession>
<evidence type="ECO:0000256" key="1">
    <source>
        <dbReference type="SAM" id="SignalP"/>
    </source>
</evidence>
<dbReference type="PROSITE" id="PS51257">
    <property type="entry name" value="PROKAR_LIPOPROTEIN"/>
    <property type="match status" value="1"/>
</dbReference>